<dbReference type="InterPro" id="IPR037066">
    <property type="entry name" value="Plug_dom_sf"/>
</dbReference>
<feature type="signal peptide" evidence="8">
    <location>
        <begin position="1"/>
        <end position="26"/>
    </location>
</feature>
<dbReference type="SUPFAM" id="SSF49464">
    <property type="entry name" value="Carboxypeptidase regulatory domain-like"/>
    <property type="match status" value="1"/>
</dbReference>
<feature type="domain" description="TonB-dependent receptor plug" evidence="9">
    <location>
        <begin position="120"/>
        <end position="236"/>
    </location>
</feature>
<protein>
    <submittedName>
        <fullName evidence="10">TonB-linked outer membrane protein, SusC/RagA family</fullName>
    </submittedName>
</protein>
<evidence type="ECO:0000259" key="9">
    <source>
        <dbReference type="Pfam" id="PF07715"/>
    </source>
</evidence>
<dbReference type="InterPro" id="IPR036942">
    <property type="entry name" value="Beta-barrel_TonB_sf"/>
</dbReference>
<evidence type="ECO:0000256" key="1">
    <source>
        <dbReference type="ARBA" id="ARBA00004571"/>
    </source>
</evidence>
<dbReference type="Gene3D" id="2.40.170.20">
    <property type="entry name" value="TonB-dependent receptor, beta-barrel domain"/>
    <property type="match status" value="1"/>
</dbReference>
<dbReference type="GO" id="GO:0009279">
    <property type="term" value="C:cell outer membrane"/>
    <property type="evidence" value="ECO:0007669"/>
    <property type="project" value="UniProtKB-SubCell"/>
</dbReference>
<dbReference type="InterPro" id="IPR008969">
    <property type="entry name" value="CarboxyPept-like_regulatory"/>
</dbReference>
<feature type="chain" id="PRO_5012323650" evidence="8">
    <location>
        <begin position="27"/>
        <end position="1045"/>
    </location>
</feature>
<gene>
    <name evidence="10" type="ORF">SAMN05660841_02100</name>
</gene>
<accession>A0A1T5DR93</accession>
<evidence type="ECO:0000256" key="4">
    <source>
        <dbReference type="ARBA" id="ARBA00022692"/>
    </source>
</evidence>
<dbReference type="SUPFAM" id="SSF56935">
    <property type="entry name" value="Porins"/>
    <property type="match status" value="1"/>
</dbReference>
<name>A0A1T5DR93_9SPHI</name>
<sequence>MIKCKHYRSVSLLILWVFAIVSLAQAQMRQINGKVVNSNGSPIEAVTVKLEGSNITVQTNKRGEFVINTDRANGKLQFNSLGYEPQTYNLNGQTTVQVRLAESSSMLEDVVVIGYGEQKRSDLTGSIGSVKMNDLQKAPVKSFDEALAGRVAGVQVTSSEGQPGSNIDIVIRGIGSITQNTGPLYVIDGMPVENPNDGSAAANPINALDPADIESIDILKDASATAIYGARGGNGVVIVTTKRGKLSAPKISYNTYYGFQNSSRRQEVLKPYDFVKLQWDIDSIRTKGLYLQGGEVDMEDYRLLDGINWENQVMRIAPMSNHHLSLSGGTAQTKYSASLSRINQDGIILNSGFGRTQGRMTLDQQVNKKLKLGLDANYSNYKNYGTPTSTSNYNHELNLLFSVWAFRPVSVTNTNLLEEGLDPEIEQSQEHRFNPIMTTQNELRENYGTTFTVNGYGEYEILKSLKYKLSGTYYKGNRRTDTYNGSNSRTGHEFTNSQLNGSRSFLESDRWYVSNQLTFTKTLAKKHYINAMAAFTAERATSLIFGASAIRLQNENLGLSGLDEGEPSSISSSTSAATMASAMGRAMYSYDSRYMLTVTGRMDGSSRLLGDNVYGFFPSLAGAWRISNEQFMKEVSWVSNAKLRASWGRTGNNAVGNFAAHAALQSQNTTGYSFGGNIIRGVVPTSLGNADLKWETSEQTDLGLELGFLNERITLVMDVYRKKSIDLLMNAGMSPSTGFSTSIKNIGKIQNDGIELTLGFVPVKKAFTWTSDFNISFNRNKVLALADNQTARLTNMRWGDDWASVSGYIAKLNQPVSQFYGLLWDGVYGYDDFDFDGVNYVLKPTLTTNGTTTVQPGHIKYKDLNGDRIINDDDKVVIGNPLPKHFGGWSNNFAYKGFDLNVFFQWSYGNDVMNANRIIMESGYKYNTNQFASYKDRWSPSNPEGTLPAAKGVIYKTYSSRVVEDASFLRLKTVAFGYNIPSEYLNKIKIAQARIYFSAQNLHTWTNYSGYDPEVSVRNSALTSGFDYSAYPRAKTYTFGLNVTF</sequence>
<evidence type="ECO:0000313" key="10">
    <source>
        <dbReference type="EMBL" id="SKB74080.1"/>
    </source>
</evidence>
<keyword evidence="4 7" id="KW-0812">Transmembrane</keyword>
<comment type="similarity">
    <text evidence="7">Belongs to the TonB-dependent receptor family.</text>
</comment>
<dbReference type="Proteomes" id="UP000190150">
    <property type="component" value="Unassembled WGS sequence"/>
</dbReference>
<organism evidence="10 11">
    <name type="scientific">Sphingobacterium nematocida</name>
    <dbReference type="NCBI Taxonomy" id="1513896"/>
    <lineage>
        <taxon>Bacteria</taxon>
        <taxon>Pseudomonadati</taxon>
        <taxon>Bacteroidota</taxon>
        <taxon>Sphingobacteriia</taxon>
        <taxon>Sphingobacteriales</taxon>
        <taxon>Sphingobacteriaceae</taxon>
        <taxon>Sphingobacterium</taxon>
    </lineage>
</organism>
<dbReference type="STRING" id="1513896.SAMN05660841_02100"/>
<keyword evidence="3 7" id="KW-1134">Transmembrane beta strand</keyword>
<dbReference type="FunFam" id="2.170.130.10:FF:000008">
    <property type="entry name" value="SusC/RagA family TonB-linked outer membrane protein"/>
    <property type="match status" value="1"/>
</dbReference>
<dbReference type="PROSITE" id="PS52016">
    <property type="entry name" value="TONB_DEPENDENT_REC_3"/>
    <property type="match status" value="1"/>
</dbReference>
<keyword evidence="5 7" id="KW-0472">Membrane</keyword>
<dbReference type="InterPro" id="IPR012910">
    <property type="entry name" value="Plug_dom"/>
</dbReference>
<dbReference type="AlphaFoldDB" id="A0A1T5DR93"/>
<dbReference type="RefSeq" id="WP_079643038.1">
    <property type="nucleotide sequence ID" value="NZ_FUZF01000008.1"/>
</dbReference>
<keyword evidence="2 7" id="KW-0813">Transport</keyword>
<evidence type="ECO:0000256" key="6">
    <source>
        <dbReference type="ARBA" id="ARBA00023237"/>
    </source>
</evidence>
<dbReference type="NCBIfam" id="TIGR04056">
    <property type="entry name" value="OMP_RagA_SusC"/>
    <property type="match status" value="1"/>
</dbReference>
<dbReference type="NCBIfam" id="TIGR04057">
    <property type="entry name" value="SusC_RagA_signa"/>
    <property type="match status" value="1"/>
</dbReference>
<evidence type="ECO:0000256" key="3">
    <source>
        <dbReference type="ARBA" id="ARBA00022452"/>
    </source>
</evidence>
<comment type="subcellular location">
    <subcellularLocation>
        <location evidence="1 7">Cell outer membrane</location>
        <topology evidence="1 7">Multi-pass membrane protein</topology>
    </subcellularLocation>
</comment>
<dbReference type="Pfam" id="PF07715">
    <property type="entry name" value="Plug"/>
    <property type="match status" value="1"/>
</dbReference>
<keyword evidence="8" id="KW-0732">Signal</keyword>
<dbReference type="Gene3D" id="2.60.40.1120">
    <property type="entry name" value="Carboxypeptidase-like, regulatory domain"/>
    <property type="match status" value="1"/>
</dbReference>
<evidence type="ECO:0000256" key="5">
    <source>
        <dbReference type="ARBA" id="ARBA00023136"/>
    </source>
</evidence>
<dbReference type="InterPro" id="IPR039426">
    <property type="entry name" value="TonB-dep_rcpt-like"/>
</dbReference>
<dbReference type="Pfam" id="PF13715">
    <property type="entry name" value="CarbopepD_reg_2"/>
    <property type="match status" value="1"/>
</dbReference>
<evidence type="ECO:0000256" key="8">
    <source>
        <dbReference type="SAM" id="SignalP"/>
    </source>
</evidence>
<reference evidence="11" key="1">
    <citation type="submission" date="2017-02" db="EMBL/GenBank/DDBJ databases">
        <authorList>
            <person name="Varghese N."/>
            <person name="Submissions S."/>
        </authorList>
    </citation>
    <scope>NUCLEOTIDE SEQUENCE [LARGE SCALE GENOMIC DNA]</scope>
    <source>
        <strain evidence="11">DSM 24091</strain>
    </source>
</reference>
<keyword evidence="11" id="KW-1185">Reference proteome</keyword>
<keyword evidence="6 7" id="KW-0998">Cell outer membrane</keyword>
<dbReference type="Gene3D" id="2.170.130.10">
    <property type="entry name" value="TonB-dependent receptor, plug domain"/>
    <property type="match status" value="1"/>
</dbReference>
<dbReference type="InterPro" id="IPR023997">
    <property type="entry name" value="TonB-dep_OMP_SusC/RagA_CS"/>
</dbReference>
<proteinExistence type="inferred from homology"/>
<evidence type="ECO:0000256" key="7">
    <source>
        <dbReference type="PROSITE-ProRule" id="PRU01360"/>
    </source>
</evidence>
<dbReference type="InterPro" id="IPR023996">
    <property type="entry name" value="TonB-dep_OMP_SusC/RagA"/>
</dbReference>
<evidence type="ECO:0000313" key="11">
    <source>
        <dbReference type="Proteomes" id="UP000190150"/>
    </source>
</evidence>
<dbReference type="EMBL" id="FUZF01000008">
    <property type="protein sequence ID" value="SKB74080.1"/>
    <property type="molecule type" value="Genomic_DNA"/>
</dbReference>
<dbReference type="OrthoDB" id="9768177at2"/>
<evidence type="ECO:0000256" key="2">
    <source>
        <dbReference type="ARBA" id="ARBA00022448"/>
    </source>
</evidence>